<reference evidence="1 2" key="1">
    <citation type="submission" date="2015-04" db="EMBL/GenBank/DDBJ databases">
        <title>Comparative genomics of rhizobia nodulating Arachis hypogaea in China.</title>
        <authorList>
            <person name="Li Y."/>
        </authorList>
    </citation>
    <scope>NUCLEOTIDE SEQUENCE [LARGE SCALE GENOMIC DNA]</scope>
    <source>
        <strain evidence="1 2">CCBAU 51757</strain>
    </source>
</reference>
<evidence type="ECO:0000313" key="1">
    <source>
        <dbReference type="EMBL" id="RXH23845.1"/>
    </source>
</evidence>
<keyword evidence="2" id="KW-1185">Reference proteome</keyword>
<dbReference type="AlphaFoldDB" id="A0A4V1L1A0"/>
<dbReference type="EMBL" id="LBJQ01000090">
    <property type="protein sequence ID" value="RXH23845.1"/>
    <property type="molecule type" value="Genomic_DNA"/>
</dbReference>
<proteinExistence type="predicted"/>
<sequence length="126" mass="14441">MQDSVQGKSEGLTPAEQNTFIANIVSDTQRLEAMAQRLRELVRAESLPQNECTELAPVIADLRSRFPASSIEASGSLDRAIGMSGEKALHHPSVSWSGMIYSENRFTLFRIMPRSRRPRRRRWRRW</sequence>
<name>A0A4V1L1A0_9BRAD</name>
<accession>A0A4V1L1A0</accession>
<dbReference type="Proteomes" id="UP000289546">
    <property type="component" value="Unassembled WGS sequence"/>
</dbReference>
<organism evidence="1 2">
    <name type="scientific">Bradyrhizobium nanningense</name>
    <dbReference type="NCBI Taxonomy" id="1325118"/>
    <lineage>
        <taxon>Bacteria</taxon>
        <taxon>Pseudomonadati</taxon>
        <taxon>Pseudomonadota</taxon>
        <taxon>Alphaproteobacteria</taxon>
        <taxon>Hyphomicrobiales</taxon>
        <taxon>Nitrobacteraceae</taxon>
        <taxon>Bradyrhizobium</taxon>
    </lineage>
</organism>
<evidence type="ECO:0000313" key="2">
    <source>
        <dbReference type="Proteomes" id="UP000289546"/>
    </source>
</evidence>
<comment type="caution">
    <text evidence="1">The sequence shown here is derived from an EMBL/GenBank/DDBJ whole genome shotgun (WGS) entry which is preliminary data.</text>
</comment>
<protein>
    <submittedName>
        <fullName evidence="1">Uncharacterized protein</fullName>
    </submittedName>
</protein>
<gene>
    <name evidence="1" type="ORF">XH99_30805</name>
</gene>